<evidence type="ECO:0000256" key="1">
    <source>
        <dbReference type="ARBA" id="ARBA00023125"/>
    </source>
</evidence>
<dbReference type="SUPFAM" id="SSF47413">
    <property type="entry name" value="lambda repressor-like DNA-binding domains"/>
    <property type="match status" value="1"/>
</dbReference>
<feature type="domain" description="HTH cro/C1-type" evidence="3">
    <location>
        <begin position="15"/>
        <end position="69"/>
    </location>
</feature>
<keyword evidence="1" id="KW-0238">DNA-binding</keyword>
<keyword evidence="2" id="KW-0472">Membrane</keyword>
<evidence type="ECO:0000313" key="4">
    <source>
        <dbReference type="EMBL" id="QBP18583.1"/>
    </source>
</evidence>
<feature type="transmembrane region" description="Helical" evidence="2">
    <location>
        <begin position="135"/>
        <end position="154"/>
    </location>
</feature>
<dbReference type="Proteomes" id="UP000294321">
    <property type="component" value="Chromosome"/>
</dbReference>
<dbReference type="PROSITE" id="PS50943">
    <property type="entry name" value="HTH_CROC1"/>
    <property type="match status" value="1"/>
</dbReference>
<dbReference type="OrthoDB" id="9805856at2"/>
<proteinExistence type="predicted"/>
<dbReference type="EMBL" id="CP034726">
    <property type="protein sequence ID" value="QBP18583.1"/>
    <property type="molecule type" value="Genomic_DNA"/>
</dbReference>
<feature type="transmembrane region" description="Helical" evidence="2">
    <location>
        <begin position="80"/>
        <end position="97"/>
    </location>
</feature>
<dbReference type="PANTHER" id="PTHR46558:SF15">
    <property type="entry name" value="HELIX-TURN-HELIX DOMAIN PROTEIN"/>
    <property type="match status" value="1"/>
</dbReference>
<gene>
    <name evidence="4" type="ORF">ELX58_05440</name>
</gene>
<dbReference type="AlphaFoldDB" id="A0A4P6ZLV6"/>
<dbReference type="SMART" id="SM00530">
    <property type="entry name" value="HTH_XRE"/>
    <property type="match status" value="1"/>
</dbReference>
<keyword evidence="2" id="KW-0812">Transmembrane</keyword>
<dbReference type="InterPro" id="IPR001387">
    <property type="entry name" value="Cro/C1-type_HTH"/>
</dbReference>
<evidence type="ECO:0000256" key="2">
    <source>
        <dbReference type="SAM" id="Phobius"/>
    </source>
</evidence>
<accession>A0A4P6ZLV6</accession>
<protein>
    <submittedName>
        <fullName evidence="4">XRE family transcriptional regulator</fullName>
    </submittedName>
</protein>
<keyword evidence="5" id="KW-1185">Reference proteome</keyword>
<dbReference type="Pfam" id="PF01381">
    <property type="entry name" value="HTH_3"/>
    <property type="match status" value="1"/>
</dbReference>
<organism evidence="4 5">
    <name type="scientific">Acetilactobacillus jinshanensis</name>
    <dbReference type="NCBI Taxonomy" id="1720083"/>
    <lineage>
        <taxon>Bacteria</taxon>
        <taxon>Bacillati</taxon>
        <taxon>Bacillota</taxon>
        <taxon>Bacilli</taxon>
        <taxon>Lactobacillales</taxon>
        <taxon>Lactobacillaceae</taxon>
        <taxon>Acetilactobacillus</taxon>
    </lineage>
</organism>
<feature type="transmembrane region" description="Helical" evidence="2">
    <location>
        <begin position="103"/>
        <end position="123"/>
    </location>
</feature>
<evidence type="ECO:0000259" key="3">
    <source>
        <dbReference type="PROSITE" id="PS50943"/>
    </source>
</evidence>
<dbReference type="InterPro" id="IPR010982">
    <property type="entry name" value="Lambda_DNA-bd_dom_sf"/>
</dbReference>
<keyword evidence="2" id="KW-1133">Transmembrane helix</keyword>
<dbReference type="KEGG" id="lji:ELX58_05440"/>
<dbReference type="PANTHER" id="PTHR46558">
    <property type="entry name" value="TRACRIPTIONAL REGULATORY PROTEIN-RELATED-RELATED"/>
    <property type="match status" value="1"/>
</dbReference>
<sequence length="209" mass="24424">MIERLIIHMKLANNLKIYRQKKHYTQTKLANKLHVSRKTISNWENGRSQPSYQMLDKLSKIYGVSTSNLLSGKSNKISKAIFISYFLNVILLISYYPTTVYDLRIFNFTFLFLSLNLIFLIINYKRWCYVITNKLSLCFILFVSLIDLILNSWFYLAHSFGARGITYMAMSYQVLTTAGAIFIIMLLTISFFIALLLSKYIKLAFIKLK</sequence>
<reference evidence="5" key="1">
    <citation type="submission" date="2018-12" db="EMBL/GenBank/DDBJ databases">
        <title>A new species of lactobacillus.</title>
        <authorList>
            <person name="Jian Y."/>
            <person name="Xin L."/>
            <person name="Hong Z.J."/>
            <person name="Ming L.Z."/>
            <person name="Hong X.Z."/>
        </authorList>
    </citation>
    <scope>NUCLEOTIDE SEQUENCE [LARGE SCALE GENOMIC DNA]</scope>
    <source>
        <strain evidence="5">HSLZ-75</strain>
    </source>
</reference>
<name>A0A4P6ZLV6_9LACO</name>
<evidence type="ECO:0000313" key="5">
    <source>
        <dbReference type="Proteomes" id="UP000294321"/>
    </source>
</evidence>
<dbReference type="Gene3D" id="1.10.260.40">
    <property type="entry name" value="lambda repressor-like DNA-binding domains"/>
    <property type="match status" value="1"/>
</dbReference>
<dbReference type="CDD" id="cd00093">
    <property type="entry name" value="HTH_XRE"/>
    <property type="match status" value="1"/>
</dbReference>
<dbReference type="GO" id="GO:0003677">
    <property type="term" value="F:DNA binding"/>
    <property type="evidence" value="ECO:0007669"/>
    <property type="project" value="UniProtKB-KW"/>
</dbReference>
<feature type="transmembrane region" description="Helical" evidence="2">
    <location>
        <begin position="174"/>
        <end position="197"/>
    </location>
</feature>